<evidence type="ECO:0000313" key="2">
    <source>
        <dbReference type="Proteomes" id="UP000288246"/>
    </source>
</evidence>
<keyword evidence="2" id="KW-1185">Reference proteome</keyword>
<dbReference type="Proteomes" id="UP000288246">
    <property type="component" value="Unassembled WGS sequence"/>
</dbReference>
<dbReference type="InterPro" id="IPR007061">
    <property type="entry name" value="MST-like"/>
</dbReference>
<dbReference type="Gene3D" id="1.20.120.450">
    <property type="entry name" value="dinb family like domain"/>
    <property type="match status" value="1"/>
</dbReference>
<dbReference type="OrthoDB" id="4548523at2"/>
<reference evidence="1 2" key="1">
    <citation type="submission" date="2018-11" db="EMBL/GenBank/DDBJ databases">
        <title>Draft genome sequence of Cellulomonas takizawaensis strain TKZ-21.</title>
        <authorList>
            <person name="Yamamura H."/>
            <person name="Hayashi T."/>
            <person name="Hamada M."/>
            <person name="Serisawa Y."/>
            <person name="Matsuyama K."/>
            <person name="Nakagawa Y."/>
            <person name="Otoguro M."/>
            <person name="Yanagida F."/>
            <person name="Hayakawa M."/>
        </authorList>
    </citation>
    <scope>NUCLEOTIDE SEQUENCE [LARGE SCALE GENOMIC DNA]</scope>
    <source>
        <strain evidence="1 2">TKZ-21</strain>
    </source>
</reference>
<comment type="caution">
    <text evidence="1">The sequence shown here is derived from an EMBL/GenBank/DDBJ whole genome shotgun (WGS) entry which is preliminary data.</text>
</comment>
<dbReference type="EMBL" id="BHYL01000293">
    <property type="protein sequence ID" value="GCD21485.1"/>
    <property type="molecule type" value="Genomic_DNA"/>
</dbReference>
<protein>
    <submittedName>
        <fullName evidence="1">Mini-circle protein</fullName>
    </submittedName>
</protein>
<gene>
    <name evidence="1" type="ORF">CTKZ_30470</name>
</gene>
<evidence type="ECO:0000313" key="1">
    <source>
        <dbReference type="EMBL" id="GCD21485.1"/>
    </source>
</evidence>
<sequence>MTQNTLDTRITEPSATADETEMLLFCLERARAQFAWKVGGLDADALRRPFPPSAMTLGGLVKHLALVEEMKMAEFVDGEHLTEPWRQEHFQADPEWDWHSAASDTPEELYALWQRAVARSRAGWAAALARGGLDQPSLFTTDSGWSPNLRRVLVDLIDEYCRHTGHADLFREAVDGLVGEDPPQAS</sequence>
<dbReference type="AlphaFoldDB" id="A0A401V3L7"/>
<name>A0A401V3L7_9CELL</name>
<dbReference type="RefSeq" id="WP_124344007.1">
    <property type="nucleotide sequence ID" value="NZ_BHYL01000293.1"/>
</dbReference>
<dbReference type="InterPro" id="IPR034660">
    <property type="entry name" value="DinB/YfiT-like"/>
</dbReference>
<dbReference type="SUPFAM" id="SSF109854">
    <property type="entry name" value="DinB/YfiT-like putative metalloenzymes"/>
    <property type="match status" value="1"/>
</dbReference>
<proteinExistence type="predicted"/>
<organism evidence="1 2">
    <name type="scientific">Cellulomonas algicola</name>
    <dbReference type="NCBI Taxonomy" id="2071633"/>
    <lineage>
        <taxon>Bacteria</taxon>
        <taxon>Bacillati</taxon>
        <taxon>Actinomycetota</taxon>
        <taxon>Actinomycetes</taxon>
        <taxon>Micrococcales</taxon>
        <taxon>Cellulomonadaceae</taxon>
        <taxon>Cellulomonas</taxon>
    </lineage>
</organism>
<accession>A0A401V3L7</accession>
<dbReference type="Pfam" id="PF04978">
    <property type="entry name" value="MST"/>
    <property type="match status" value="1"/>
</dbReference>